<feature type="chain" id="PRO_5040928854" evidence="1">
    <location>
        <begin position="22"/>
        <end position="102"/>
    </location>
</feature>
<evidence type="ECO:0000313" key="5">
    <source>
        <dbReference type="Proteomes" id="UP001143400"/>
    </source>
</evidence>
<dbReference type="RefSeq" id="WP_204950834.1">
    <property type="nucleotide sequence ID" value="NZ_BSFF01000003.1"/>
</dbReference>
<dbReference type="AlphaFoldDB" id="A0A9W6MST4"/>
<keyword evidence="4" id="KW-1185">Reference proteome</keyword>
<comment type="caution">
    <text evidence="2">The sequence shown here is derived from an EMBL/GenBank/DDBJ whole genome shotgun (WGS) entry which is preliminary data.</text>
</comment>
<evidence type="ECO:0000256" key="1">
    <source>
        <dbReference type="SAM" id="SignalP"/>
    </source>
</evidence>
<evidence type="ECO:0000313" key="3">
    <source>
        <dbReference type="EMBL" id="MBM7852444.1"/>
    </source>
</evidence>
<evidence type="ECO:0000313" key="2">
    <source>
        <dbReference type="EMBL" id="GLK56653.1"/>
    </source>
</evidence>
<reference evidence="2" key="3">
    <citation type="submission" date="2023-01" db="EMBL/GenBank/DDBJ databases">
        <authorList>
            <person name="Sun Q."/>
            <person name="Evtushenko L."/>
        </authorList>
    </citation>
    <scope>NUCLEOTIDE SEQUENCE</scope>
    <source>
        <strain evidence="2">VKM B-1606</strain>
    </source>
</reference>
<feature type="signal peptide" evidence="1">
    <location>
        <begin position="1"/>
        <end position="21"/>
    </location>
</feature>
<reference evidence="2" key="1">
    <citation type="journal article" date="2014" name="Int. J. Syst. Evol. Microbiol.">
        <title>Complete genome sequence of Corynebacterium casei LMG S-19264T (=DSM 44701T), isolated from a smear-ripened cheese.</title>
        <authorList>
            <consortium name="US DOE Joint Genome Institute (JGI-PGF)"/>
            <person name="Walter F."/>
            <person name="Albersmeier A."/>
            <person name="Kalinowski J."/>
            <person name="Ruckert C."/>
        </authorList>
    </citation>
    <scope>NUCLEOTIDE SEQUENCE</scope>
    <source>
        <strain evidence="2">VKM B-1606</strain>
    </source>
</reference>
<dbReference type="EMBL" id="BSFF01000003">
    <property type="protein sequence ID" value="GLK56653.1"/>
    <property type="molecule type" value="Genomic_DNA"/>
</dbReference>
<sequence length="102" mass="10672">MTRAPIVGLVAALTGTTPALADYPFCLCRKQADAIVCRAGFSDGETAEGAALEVVADDGTTLSRMRFGADSTLSFKPPTGGYYVLFDAGPGLSLEIDPRDIR</sequence>
<dbReference type="Proteomes" id="UP000758856">
    <property type="component" value="Unassembled WGS sequence"/>
</dbReference>
<dbReference type="Proteomes" id="UP001143400">
    <property type="component" value="Unassembled WGS sequence"/>
</dbReference>
<proteinExistence type="predicted"/>
<name>A0A9W6MST4_9HYPH</name>
<keyword evidence="1" id="KW-0732">Signal</keyword>
<dbReference type="EMBL" id="JAFBCY010000003">
    <property type="protein sequence ID" value="MBM7852444.1"/>
    <property type="molecule type" value="Genomic_DNA"/>
</dbReference>
<evidence type="ECO:0000313" key="4">
    <source>
        <dbReference type="Proteomes" id="UP000758856"/>
    </source>
</evidence>
<gene>
    <name evidence="2" type="ORF">GCM10008170_26720</name>
    <name evidence="3" type="ORF">JOD31_002686</name>
</gene>
<protein>
    <submittedName>
        <fullName evidence="2">Uncharacterized protein</fullName>
    </submittedName>
</protein>
<organism evidence="2 5">
    <name type="scientific">Methylopila capsulata</name>
    <dbReference type="NCBI Taxonomy" id="61654"/>
    <lineage>
        <taxon>Bacteria</taxon>
        <taxon>Pseudomonadati</taxon>
        <taxon>Pseudomonadota</taxon>
        <taxon>Alphaproteobacteria</taxon>
        <taxon>Hyphomicrobiales</taxon>
        <taxon>Methylopilaceae</taxon>
        <taxon>Methylopila</taxon>
    </lineage>
</organism>
<reference evidence="3 4" key="2">
    <citation type="submission" date="2021-01" db="EMBL/GenBank/DDBJ databases">
        <title>Genomic Encyclopedia of Type Strains, Phase IV (KMG-IV): sequencing the most valuable type-strain genomes for metagenomic binning, comparative biology and taxonomic classification.</title>
        <authorList>
            <person name="Goeker M."/>
        </authorList>
    </citation>
    <scope>NUCLEOTIDE SEQUENCE [LARGE SCALE GENOMIC DNA]</scope>
    <source>
        <strain evidence="3 4">DSM 6130</strain>
    </source>
</reference>
<accession>A0A9W6MST4</accession>